<dbReference type="Proteomes" id="UP000004431">
    <property type="component" value="Unassembled WGS sequence"/>
</dbReference>
<evidence type="ECO:0000313" key="2">
    <source>
        <dbReference type="Proteomes" id="UP000004431"/>
    </source>
</evidence>
<dbReference type="EMBL" id="AEDQ01000033">
    <property type="protein sequence ID" value="EFL43625.1"/>
    <property type="molecule type" value="Genomic_DNA"/>
</dbReference>
<organism evidence="1 2">
    <name type="scientific">Fannyhessea vaginae PB189-T1-4</name>
    <dbReference type="NCBI Taxonomy" id="866774"/>
    <lineage>
        <taxon>Bacteria</taxon>
        <taxon>Bacillati</taxon>
        <taxon>Actinomycetota</taxon>
        <taxon>Coriobacteriia</taxon>
        <taxon>Coriobacteriales</taxon>
        <taxon>Atopobiaceae</taxon>
        <taxon>Fannyhessea</taxon>
    </lineage>
</organism>
<reference evidence="1 2" key="1">
    <citation type="submission" date="2010-08" db="EMBL/GenBank/DDBJ databases">
        <authorList>
            <person name="Durkin A.S."/>
            <person name="Madupu R."/>
            <person name="Torralba M."/>
            <person name="Gillis M."/>
            <person name="Methe B."/>
            <person name="Sutton G."/>
            <person name="Nelson K.E."/>
        </authorList>
    </citation>
    <scope>NUCLEOTIDE SEQUENCE [LARGE SCALE GENOMIC DNA]</scope>
    <source>
        <strain evidence="1 2">PB189-T1-4</strain>
    </source>
</reference>
<keyword evidence="2" id="KW-1185">Reference proteome</keyword>
<sequence>MEYYMLIRSWENTSLSNGTHRARMHDALCRLYGMRGINAR</sequence>
<evidence type="ECO:0000313" key="1">
    <source>
        <dbReference type="EMBL" id="EFL43625.1"/>
    </source>
</evidence>
<proteinExistence type="predicted"/>
<gene>
    <name evidence="1" type="ORF">HMPREF9248_0722</name>
</gene>
<accession>A0ABN0AYQ6</accession>
<name>A0ABN0AYQ6_9ACTN</name>
<protein>
    <submittedName>
        <fullName evidence="1">Uncharacterized protein</fullName>
    </submittedName>
</protein>
<comment type="caution">
    <text evidence="1">The sequence shown here is derived from an EMBL/GenBank/DDBJ whole genome shotgun (WGS) entry which is preliminary data.</text>
</comment>